<gene>
    <name evidence="1" type="ORF">ERS007739_05056</name>
</gene>
<evidence type="ECO:0000313" key="1">
    <source>
        <dbReference type="EMBL" id="CPB10314.1"/>
    </source>
</evidence>
<dbReference type="Proteomes" id="UP000039021">
    <property type="component" value="Unassembled WGS sequence"/>
</dbReference>
<sequence>MTVAVKTIFAHTDPEEVGAQWDRVADPLCQP</sequence>
<organism evidence="1 2">
    <name type="scientific">Mycobacterium tuberculosis</name>
    <dbReference type="NCBI Taxonomy" id="1773"/>
    <lineage>
        <taxon>Bacteria</taxon>
        <taxon>Bacillati</taxon>
        <taxon>Actinomycetota</taxon>
        <taxon>Actinomycetes</taxon>
        <taxon>Mycobacteriales</taxon>
        <taxon>Mycobacteriaceae</taxon>
        <taxon>Mycobacterium</taxon>
        <taxon>Mycobacterium tuberculosis complex</taxon>
    </lineage>
</organism>
<name>A0A916PD65_MYCTX</name>
<evidence type="ECO:0000313" key="2">
    <source>
        <dbReference type="Proteomes" id="UP000039021"/>
    </source>
</evidence>
<proteinExistence type="predicted"/>
<accession>A0A916PD65</accession>
<dbReference type="EMBL" id="CSBK01003640">
    <property type="protein sequence ID" value="CPB10314.1"/>
    <property type="molecule type" value="Genomic_DNA"/>
</dbReference>
<reference evidence="2" key="1">
    <citation type="submission" date="2015-03" db="EMBL/GenBank/DDBJ databases">
        <authorList>
            <consortium name="Pathogen Informatics"/>
        </authorList>
    </citation>
    <scope>NUCLEOTIDE SEQUENCE [LARGE SCALE GENOMIC DNA]</scope>
    <source>
        <strain evidence="2">N09902308</strain>
    </source>
</reference>
<dbReference type="AlphaFoldDB" id="A0A916PD65"/>
<comment type="caution">
    <text evidence="1">The sequence shown here is derived from an EMBL/GenBank/DDBJ whole genome shotgun (WGS) entry which is preliminary data.</text>
</comment>
<protein>
    <submittedName>
        <fullName evidence="1">Transposase</fullName>
    </submittedName>
</protein>